<organism evidence="2">
    <name type="scientific">Euplotes harpa</name>
    <dbReference type="NCBI Taxonomy" id="151035"/>
    <lineage>
        <taxon>Eukaryota</taxon>
        <taxon>Sar</taxon>
        <taxon>Alveolata</taxon>
        <taxon>Ciliophora</taxon>
        <taxon>Intramacronucleata</taxon>
        <taxon>Spirotrichea</taxon>
        <taxon>Hypotrichia</taxon>
        <taxon>Euplotida</taxon>
        <taxon>Euplotidae</taxon>
        <taxon>Euplotes</taxon>
    </lineage>
</organism>
<accession>A0A7S3J2V0</accession>
<gene>
    <name evidence="2" type="ORF">EHAR0213_LOCUS3232</name>
</gene>
<dbReference type="AlphaFoldDB" id="A0A7S3J2V0"/>
<protein>
    <submittedName>
        <fullName evidence="2">Uncharacterized protein</fullName>
    </submittedName>
</protein>
<dbReference type="EMBL" id="HBII01007295">
    <property type="protein sequence ID" value="CAE0344325.1"/>
    <property type="molecule type" value="Transcribed_RNA"/>
</dbReference>
<feature type="compositionally biased region" description="Polar residues" evidence="1">
    <location>
        <begin position="62"/>
        <end position="75"/>
    </location>
</feature>
<proteinExistence type="predicted"/>
<reference evidence="2" key="1">
    <citation type="submission" date="2021-01" db="EMBL/GenBank/DDBJ databases">
        <authorList>
            <person name="Corre E."/>
            <person name="Pelletier E."/>
            <person name="Niang G."/>
            <person name="Scheremetjew M."/>
            <person name="Finn R."/>
            <person name="Kale V."/>
            <person name="Holt S."/>
            <person name="Cochrane G."/>
            <person name="Meng A."/>
            <person name="Brown T."/>
            <person name="Cohen L."/>
        </authorList>
    </citation>
    <scope>NUCLEOTIDE SEQUENCE</scope>
    <source>
        <strain evidence="2">FSP1.4</strain>
    </source>
</reference>
<sequence length="264" mass="30962">MIPAKISESTQRVDGRNSIFEQEKSKLTSATIKRDWHAVKLPTLSNSFETLACKEDDFDSQDYSQEFNQNPQPFSAHQDEESKSPLTEKSKGRTKRRETLTRKDVVQKTIFRAMRKEYSHFFELFLAFKQRPLNYRVADFKSLLSEFVEYILQWENKEALEAKFGRFKHLSFIIGLMVDFCKSKKVEKTREEASLMAQFYDALYKYSHAKFDRLLEIPEAKFLFSKMLDSSYVDTFIERHSTLAKNAREYKQCASAILSSIESP</sequence>
<name>A0A7S3J2V0_9SPIT</name>
<evidence type="ECO:0000313" key="2">
    <source>
        <dbReference type="EMBL" id="CAE0344325.1"/>
    </source>
</evidence>
<evidence type="ECO:0000256" key="1">
    <source>
        <dbReference type="SAM" id="MobiDB-lite"/>
    </source>
</evidence>
<feature type="region of interest" description="Disordered" evidence="1">
    <location>
        <begin position="62"/>
        <end position="99"/>
    </location>
</feature>
<feature type="compositionally biased region" description="Basic and acidic residues" evidence="1">
    <location>
        <begin position="11"/>
        <end position="21"/>
    </location>
</feature>
<feature type="compositionally biased region" description="Basic and acidic residues" evidence="1">
    <location>
        <begin position="77"/>
        <end position="99"/>
    </location>
</feature>
<feature type="region of interest" description="Disordered" evidence="1">
    <location>
        <begin position="1"/>
        <end position="21"/>
    </location>
</feature>